<evidence type="ECO:0000313" key="2">
    <source>
        <dbReference type="Proteomes" id="UP000317036"/>
    </source>
</evidence>
<gene>
    <name evidence="1" type="ORF">FPZ49_15380</name>
</gene>
<comment type="caution">
    <text evidence="1">The sequence shown here is derived from an EMBL/GenBank/DDBJ whole genome shotgun (WGS) entry which is preliminary data.</text>
</comment>
<dbReference type="Proteomes" id="UP000317036">
    <property type="component" value="Unassembled WGS sequence"/>
</dbReference>
<protein>
    <submittedName>
        <fullName evidence="1">Uncharacterized protein</fullName>
    </submittedName>
</protein>
<dbReference type="AlphaFoldDB" id="A0A559KAC5"/>
<name>A0A559KAC5_9BACL</name>
<dbReference type="EMBL" id="VNJI01000017">
    <property type="protein sequence ID" value="TVY09090.1"/>
    <property type="molecule type" value="Genomic_DNA"/>
</dbReference>
<organism evidence="1 2">
    <name type="scientific">Paenibacillus cremeus</name>
    <dbReference type="NCBI Taxonomy" id="2163881"/>
    <lineage>
        <taxon>Bacteria</taxon>
        <taxon>Bacillati</taxon>
        <taxon>Bacillota</taxon>
        <taxon>Bacilli</taxon>
        <taxon>Bacillales</taxon>
        <taxon>Paenibacillaceae</taxon>
        <taxon>Paenibacillus</taxon>
    </lineage>
</organism>
<evidence type="ECO:0000313" key="1">
    <source>
        <dbReference type="EMBL" id="TVY09090.1"/>
    </source>
</evidence>
<dbReference type="RefSeq" id="WP_144848159.1">
    <property type="nucleotide sequence ID" value="NZ_VNJI01000017.1"/>
</dbReference>
<reference evidence="1 2" key="1">
    <citation type="submission" date="2019-07" db="EMBL/GenBank/DDBJ databases">
        <authorList>
            <person name="Kim J."/>
        </authorList>
    </citation>
    <scope>NUCLEOTIDE SEQUENCE [LARGE SCALE GENOMIC DNA]</scope>
    <source>
        <strain evidence="1 2">JC52</strain>
    </source>
</reference>
<accession>A0A559KAC5</accession>
<proteinExistence type="predicted"/>
<sequence length="93" mass="11065">MQNYKFLINDPNFYKMHIHLGYPKSYTFWFLQIQGEFRFQACITVPDNATGDLKCNLLSGSKTLMDAPIWFRKLYEQAEDVVSKKFRLQKLFS</sequence>
<keyword evidence="2" id="KW-1185">Reference proteome</keyword>